<keyword evidence="2" id="KW-0342">GTP-binding</keyword>
<dbReference type="InterPro" id="IPR014721">
    <property type="entry name" value="Ribsml_uS5_D2-typ_fold_subgr"/>
</dbReference>
<dbReference type="Gene3D" id="2.40.30.10">
    <property type="entry name" value="Translation factors"/>
    <property type="match status" value="1"/>
</dbReference>
<dbReference type="PRINTS" id="PR00315">
    <property type="entry name" value="ELONGATNFCT"/>
</dbReference>
<dbReference type="InterPro" id="IPR035647">
    <property type="entry name" value="EFG_III/V"/>
</dbReference>
<dbReference type="InterPro" id="IPR009000">
    <property type="entry name" value="Transl_B-barrel_sf"/>
</dbReference>
<dbReference type="Pfam" id="PF14492">
    <property type="entry name" value="EFG_III"/>
    <property type="match status" value="1"/>
</dbReference>
<evidence type="ECO:0000256" key="2">
    <source>
        <dbReference type="ARBA" id="ARBA00023134"/>
    </source>
</evidence>
<dbReference type="OrthoDB" id="9804431at2"/>
<dbReference type="InterPro" id="IPR005225">
    <property type="entry name" value="Small_GTP-bd"/>
</dbReference>
<dbReference type="GO" id="GO:0003746">
    <property type="term" value="F:translation elongation factor activity"/>
    <property type="evidence" value="ECO:0007669"/>
    <property type="project" value="UniProtKB-KW"/>
</dbReference>
<dbReference type="FunFam" id="3.30.70.240:FF:000001">
    <property type="entry name" value="Elongation factor G"/>
    <property type="match status" value="1"/>
</dbReference>
<proteinExistence type="predicted"/>
<dbReference type="SUPFAM" id="SSF50447">
    <property type="entry name" value="Translation proteins"/>
    <property type="match status" value="1"/>
</dbReference>
<dbReference type="InterPro" id="IPR027417">
    <property type="entry name" value="P-loop_NTPase"/>
</dbReference>
<dbReference type="GO" id="GO:0032790">
    <property type="term" value="P:ribosome disassembly"/>
    <property type="evidence" value="ECO:0007669"/>
    <property type="project" value="TreeGrafter"/>
</dbReference>
<dbReference type="SMART" id="SM00889">
    <property type="entry name" value="EFG_IV"/>
    <property type="match status" value="1"/>
</dbReference>
<dbReference type="Pfam" id="PF22042">
    <property type="entry name" value="EF-G_D2"/>
    <property type="match status" value="1"/>
</dbReference>
<dbReference type="Gene3D" id="3.30.230.10">
    <property type="match status" value="1"/>
</dbReference>
<sequence>MRDYHSNNVRNVVVLGHAGSGKSSVVQAMLKKIGKVDRIVSAESGQSMVDFEPQEVKRNQSIYTALVPIEWEGKKINFIDTPGYLDFMAEMISGYSVGDNALIVVDAKEGVDIGTRTAFNWIQRDLKPTIFFVNKMDDPEVSFHETYNELREAFGNSVIAFEIPIRENGTAIGSINLLSKKVWYYGKPETPFDVPEEYQALVSQHWEEICEAVAMTDDGLMESYFENGDMSEADILKGVSLGVRSGDIRPVYCGSAMNSVGIRRLLDLITEYLPSYGEKETVSGHTHKGEPVTLKTTEDEKMSAQVFKTIVDPFVGRISYLKVMSGVLSSDSVVTNVNQDEQERVGSLYSIQGKHQLGVGKLFTGDIGAVAKLSVTHTFETLAAKDLDIIYDTPTLPQALLGVAIWPSAKKDEDKLSQSLAKVIEEEIGARSETNPETNELILYGLGDQHLDIMVRKLKDKYGVDVTITVPEIAYRETIRKKSTGEGRHKKQSGGAGQFGHVFVDFEPFDTDEMVFEEKVFGGAVPRQYFPAVEQGLREAMVKGILAGYKVVGVKATLTDGKYHEVDSKEIAFKQAARLAYLDGMPKANPILLEPIVELKVHVPDSYTGAVIGDLNKRRGIIMGMDAENETDQCITAEVPLVEVSRYLSELRSISQGRGTYEQKFLRYDAAPEHIAQAVIQRRKKDDE</sequence>
<dbReference type="AlphaFoldDB" id="A0A0X8H218"/>
<dbReference type="InterPro" id="IPR000640">
    <property type="entry name" value="EFG_V-like"/>
</dbReference>
<dbReference type="Pfam" id="PF00009">
    <property type="entry name" value="GTP_EFTU"/>
    <property type="match status" value="1"/>
</dbReference>
<evidence type="ECO:0000313" key="5">
    <source>
        <dbReference type="Proteomes" id="UP000063781"/>
    </source>
</evidence>
<dbReference type="FunFam" id="3.30.230.10:FF:000003">
    <property type="entry name" value="Elongation factor G"/>
    <property type="match status" value="1"/>
</dbReference>
<dbReference type="CDD" id="cd01434">
    <property type="entry name" value="EFG_mtEFG1_IV"/>
    <property type="match status" value="1"/>
</dbReference>
<reference evidence="4 5" key="1">
    <citation type="submission" date="2015-10" db="EMBL/GenBank/DDBJ databases">
        <title>Erysipelothrix larvae sp. LV19 isolated from the larval gut of the rhinoceros beetle, Trypoxylus dichotomus.</title>
        <authorList>
            <person name="Lim S."/>
            <person name="Kim B.-C."/>
        </authorList>
    </citation>
    <scope>NUCLEOTIDE SEQUENCE [LARGE SCALE GENOMIC DNA]</scope>
    <source>
        <strain evidence="4 5">LV19</strain>
    </source>
</reference>
<feature type="domain" description="Tr-type G" evidence="3">
    <location>
        <begin position="7"/>
        <end position="277"/>
    </location>
</feature>
<dbReference type="GO" id="GO:0005525">
    <property type="term" value="F:GTP binding"/>
    <property type="evidence" value="ECO:0007669"/>
    <property type="project" value="UniProtKB-KW"/>
</dbReference>
<dbReference type="InterPro" id="IPR035649">
    <property type="entry name" value="EFG_V"/>
</dbReference>
<dbReference type="EMBL" id="CP013213">
    <property type="protein sequence ID" value="AMC94628.1"/>
    <property type="molecule type" value="Genomic_DNA"/>
</dbReference>
<dbReference type="InterPro" id="IPR000795">
    <property type="entry name" value="T_Tr_GTP-bd_dom"/>
</dbReference>
<dbReference type="Pfam" id="PF03764">
    <property type="entry name" value="EFG_IV"/>
    <property type="match status" value="1"/>
</dbReference>
<dbReference type="InterPro" id="IPR047872">
    <property type="entry name" value="EFG_IV"/>
</dbReference>
<gene>
    <name evidence="4" type="primary">fusA</name>
    <name evidence="4" type="ORF">AOC36_03155</name>
</gene>
<name>A0A0X8H218_9FIRM</name>
<dbReference type="PANTHER" id="PTHR43261">
    <property type="entry name" value="TRANSLATION ELONGATION FACTOR G-RELATED"/>
    <property type="match status" value="1"/>
</dbReference>
<dbReference type="InterPro" id="IPR020568">
    <property type="entry name" value="Ribosomal_Su5_D2-typ_SF"/>
</dbReference>
<dbReference type="InterPro" id="IPR041095">
    <property type="entry name" value="EFG_II"/>
</dbReference>
<dbReference type="STRING" id="1514105.AOC36_03155"/>
<dbReference type="CDD" id="cd03713">
    <property type="entry name" value="EFG_mtEFG_C"/>
    <property type="match status" value="1"/>
</dbReference>
<protein>
    <submittedName>
        <fullName evidence="4">Elongation factor G</fullName>
    </submittedName>
</protein>
<keyword evidence="1" id="KW-0547">Nucleotide-binding</keyword>
<dbReference type="RefSeq" id="WP_067634562.1">
    <property type="nucleotide sequence ID" value="NZ_CP013213.1"/>
</dbReference>
<dbReference type="NCBIfam" id="NF009381">
    <property type="entry name" value="PRK12740.1-5"/>
    <property type="match status" value="1"/>
</dbReference>
<keyword evidence="4" id="KW-0648">Protein biosynthesis</keyword>
<dbReference type="PROSITE" id="PS51722">
    <property type="entry name" value="G_TR_2"/>
    <property type="match status" value="1"/>
</dbReference>
<dbReference type="Gene3D" id="3.40.50.300">
    <property type="entry name" value="P-loop containing nucleotide triphosphate hydrolases"/>
    <property type="match status" value="1"/>
</dbReference>
<dbReference type="PANTHER" id="PTHR43261:SF6">
    <property type="entry name" value="ELONGATION FACTOR G-LIKE PROTEIN"/>
    <property type="match status" value="1"/>
</dbReference>
<keyword evidence="4" id="KW-0251">Elongation factor</keyword>
<dbReference type="SUPFAM" id="SSF54211">
    <property type="entry name" value="Ribosomal protein S5 domain 2-like"/>
    <property type="match status" value="1"/>
</dbReference>
<dbReference type="InterPro" id="IPR005517">
    <property type="entry name" value="Transl_elong_EFG/EF2_IV"/>
</dbReference>
<dbReference type="NCBIfam" id="TIGR00231">
    <property type="entry name" value="small_GTP"/>
    <property type="match status" value="1"/>
</dbReference>
<dbReference type="Gene3D" id="3.30.70.240">
    <property type="match status" value="1"/>
</dbReference>
<evidence type="ECO:0000313" key="4">
    <source>
        <dbReference type="EMBL" id="AMC94628.1"/>
    </source>
</evidence>
<dbReference type="SUPFAM" id="SSF54980">
    <property type="entry name" value="EF-G C-terminal domain-like"/>
    <property type="match status" value="2"/>
</dbReference>
<dbReference type="InterPro" id="IPR053905">
    <property type="entry name" value="EF-G-like_DII"/>
</dbReference>
<organism evidence="4 5">
    <name type="scientific">Erysipelothrix larvae</name>
    <dbReference type="NCBI Taxonomy" id="1514105"/>
    <lineage>
        <taxon>Bacteria</taxon>
        <taxon>Bacillati</taxon>
        <taxon>Bacillota</taxon>
        <taxon>Erysipelotrichia</taxon>
        <taxon>Erysipelotrichales</taxon>
        <taxon>Erysipelotrichaceae</taxon>
        <taxon>Erysipelothrix</taxon>
    </lineage>
</organism>
<dbReference type="NCBIfam" id="NF009379">
    <property type="entry name" value="PRK12740.1-3"/>
    <property type="match status" value="1"/>
</dbReference>
<dbReference type="SUPFAM" id="SSF52540">
    <property type="entry name" value="P-loop containing nucleoside triphosphate hydrolases"/>
    <property type="match status" value="1"/>
</dbReference>
<accession>A0A0X8H218</accession>
<evidence type="ECO:0000256" key="1">
    <source>
        <dbReference type="ARBA" id="ARBA00022741"/>
    </source>
</evidence>
<dbReference type="Gene3D" id="3.30.70.870">
    <property type="entry name" value="Elongation Factor G (Translational Gtpase), domain 3"/>
    <property type="match status" value="1"/>
</dbReference>
<dbReference type="Proteomes" id="UP000063781">
    <property type="component" value="Chromosome"/>
</dbReference>
<dbReference type="Pfam" id="PF00679">
    <property type="entry name" value="EFG_C"/>
    <property type="match status" value="1"/>
</dbReference>
<evidence type="ECO:0000259" key="3">
    <source>
        <dbReference type="PROSITE" id="PS51722"/>
    </source>
</evidence>
<dbReference type="SMART" id="SM00838">
    <property type="entry name" value="EFG_C"/>
    <property type="match status" value="1"/>
</dbReference>
<dbReference type="KEGG" id="erl:AOC36_03155"/>
<dbReference type="GO" id="GO:0003924">
    <property type="term" value="F:GTPase activity"/>
    <property type="evidence" value="ECO:0007669"/>
    <property type="project" value="InterPro"/>
</dbReference>
<keyword evidence="5" id="KW-1185">Reference proteome</keyword>